<protein>
    <submittedName>
        <fullName evidence="2">Uncharacterized protein</fullName>
    </submittedName>
</protein>
<accession>A0A0E9T6S4</accession>
<feature type="region of interest" description="Disordered" evidence="1">
    <location>
        <begin position="1"/>
        <end position="32"/>
    </location>
</feature>
<evidence type="ECO:0000256" key="1">
    <source>
        <dbReference type="SAM" id="MobiDB-lite"/>
    </source>
</evidence>
<dbReference type="AlphaFoldDB" id="A0A0E9T6S4"/>
<feature type="compositionally biased region" description="Polar residues" evidence="1">
    <location>
        <begin position="1"/>
        <end position="13"/>
    </location>
</feature>
<name>A0A0E9T6S4_ANGAN</name>
<dbReference type="EMBL" id="GBXM01060179">
    <property type="protein sequence ID" value="JAH48398.1"/>
    <property type="molecule type" value="Transcribed_RNA"/>
</dbReference>
<sequence>MTRTSTTVRSVLQSLAMARSKQERISRGMPAE</sequence>
<proteinExistence type="predicted"/>
<evidence type="ECO:0000313" key="2">
    <source>
        <dbReference type="EMBL" id="JAH48398.1"/>
    </source>
</evidence>
<reference evidence="2" key="2">
    <citation type="journal article" date="2015" name="Fish Shellfish Immunol.">
        <title>Early steps in the European eel (Anguilla anguilla)-Vibrio vulnificus interaction in the gills: Role of the RtxA13 toxin.</title>
        <authorList>
            <person name="Callol A."/>
            <person name="Pajuelo D."/>
            <person name="Ebbesson L."/>
            <person name="Teles M."/>
            <person name="MacKenzie S."/>
            <person name="Amaro C."/>
        </authorList>
    </citation>
    <scope>NUCLEOTIDE SEQUENCE</scope>
</reference>
<reference evidence="2" key="1">
    <citation type="submission" date="2014-11" db="EMBL/GenBank/DDBJ databases">
        <authorList>
            <person name="Amaro Gonzalez C."/>
        </authorList>
    </citation>
    <scope>NUCLEOTIDE SEQUENCE</scope>
</reference>
<organism evidence="2">
    <name type="scientific">Anguilla anguilla</name>
    <name type="common">European freshwater eel</name>
    <name type="synonym">Muraena anguilla</name>
    <dbReference type="NCBI Taxonomy" id="7936"/>
    <lineage>
        <taxon>Eukaryota</taxon>
        <taxon>Metazoa</taxon>
        <taxon>Chordata</taxon>
        <taxon>Craniata</taxon>
        <taxon>Vertebrata</taxon>
        <taxon>Euteleostomi</taxon>
        <taxon>Actinopterygii</taxon>
        <taxon>Neopterygii</taxon>
        <taxon>Teleostei</taxon>
        <taxon>Anguilliformes</taxon>
        <taxon>Anguillidae</taxon>
        <taxon>Anguilla</taxon>
    </lineage>
</organism>